<gene>
    <name evidence="11" type="primary">TTC25_3</name>
    <name evidence="11" type="ORF">HK097_010393</name>
</gene>
<name>A0AAD5S7Q0_9FUNG</name>
<accession>A0AAD5S7Q0</accession>
<dbReference type="PROSITE" id="PS50005">
    <property type="entry name" value="TPR"/>
    <property type="match status" value="1"/>
</dbReference>
<evidence type="ECO:0000256" key="9">
    <source>
        <dbReference type="PROSITE-ProRule" id="PRU00339"/>
    </source>
</evidence>
<feature type="compositionally biased region" description="Gly residues" evidence="10">
    <location>
        <begin position="197"/>
        <end position="206"/>
    </location>
</feature>
<dbReference type="SMART" id="SM00028">
    <property type="entry name" value="TPR"/>
    <property type="match status" value="2"/>
</dbReference>
<keyword evidence="12" id="KW-1185">Reference proteome</keyword>
<dbReference type="InterPro" id="IPR011990">
    <property type="entry name" value="TPR-like_helical_dom_sf"/>
</dbReference>
<feature type="repeat" description="TPR" evidence="9">
    <location>
        <begin position="31"/>
        <end position="64"/>
    </location>
</feature>
<keyword evidence="6" id="KW-0966">Cell projection</keyword>
<dbReference type="Gene3D" id="1.25.40.10">
    <property type="entry name" value="Tetratricopeptide repeat domain"/>
    <property type="match status" value="1"/>
</dbReference>
<protein>
    <recommendedName>
        <fullName evidence="7">Outer dynein arm-docking complex subunit 4</fullName>
    </recommendedName>
    <alternativeName>
        <fullName evidence="8">Tetratricopeptide repeat protein 25</fullName>
    </alternativeName>
</protein>
<evidence type="ECO:0000256" key="1">
    <source>
        <dbReference type="ARBA" id="ARBA00004430"/>
    </source>
</evidence>
<feature type="compositionally biased region" description="Polar residues" evidence="10">
    <location>
        <begin position="208"/>
        <end position="219"/>
    </location>
</feature>
<keyword evidence="4 9" id="KW-0802">TPR repeat</keyword>
<organism evidence="11 12">
    <name type="scientific">Rhizophlyctis rosea</name>
    <dbReference type="NCBI Taxonomy" id="64517"/>
    <lineage>
        <taxon>Eukaryota</taxon>
        <taxon>Fungi</taxon>
        <taxon>Fungi incertae sedis</taxon>
        <taxon>Chytridiomycota</taxon>
        <taxon>Chytridiomycota incertae sedis</taxon>
        <taxon>Chytridiomycetes</taxon>
        <taxon>Rhizophlyctidales</taxon>
        <taxon>Rhizophlyctidaceae</taxon>
        <taxon>Rhizophlyctis</taxon>
    </lineage>
</organism>
<dbReference type="Proteomes" id="UP001212841">
    <property type="component" value="Unassembled WGS sequence"/>
</dbReference>
<evidence type="ECO:0000313" key="12">
    <source>
        <dbReference type="Proteomes" id="UP001212841"/>
    </source>
</evidence>
<comment type="caution">
    <text evidence="11">The sequence shown here is derived from an EMBL/GenBank/DDBJ whole genome shotgun (WGS) entry which is preliminary data.</text>
</comment>
<evidence type="ECO:0000256" key="10">
    <source>
        <dbReference type="SAM" id="MobiDB-lite"/>
    </source>
</evidence>
<evidence type="ECO:0000256" key="6">
    <source>
        <dbReference type="ARBA" id="ARBA00023273"/>
    </source>
</evidence>
<reference evidence="11" key="1">
    <citation type="submission" date="2020-05" db="EMBL/GenBank/DDBJ databases">
        <title>Phylogenomic resolution of chytrid fungi.</title>
        <authorList>
            <person name="Stajich J.E."/>
            <person name="Amses K."/>
            <person name="Simmons R."/>
            <person name="Seto K."/>
            <person name="Myers J."/>
            <person name="Bonds A."/>
            <person name="Quandt C.A."/>
            <person name="Barry K."/>
            <person name="Liu P."/>
            <person name="Grigoriev I."/>
            <person name="Longcore J.E."/>
            <person name="James T.Y."/>
        </authorList>
    </citation>
    <scope>NUCLEOTIDE SEQUENCE</scope>
    <source>
        <strain evidence="11">JEL0318</strain>
    </source>
</reference>
<dbReference type="InterPro" id="IPR019734">
    <property type="entry name" value="TPR_rpt"/>
</dbReference>
<evidence type="ECO:0000256" key="3">
    <source>
        <dbReference type="ARBA" id="ARBA00022737"/>
    </source>
</evidence>
<dbReference type="AlphaFoldDB" id="A0AAD5S7Q0"/>
<evidence type="ECO:0000256" key="7">
    <source>
        <dbReference type="ARBA" id="ARBA00034139"/>
    </source>
</evidence>
<keyword evidence="2" id="KW-0963">Cytoplasm</keyword>
<feature type="region of interest" description="Disordered" evidence="10">
    <location>
        <begin position="167"/>
        <end position="219"/>
    </location>
</feature>
<evidence type="ECO:0000256" key="8">
    <source>
        <dbReference type="ARBA" id="ARBA00034143"/>
    </source>
</evidence>
<sequence length="270" mass="29310">MADTKDPAAAPPSHMMDPDDPEALENPLATFQTVAASGDLLAQRGAYTQAIEAYTRALAIRPTDKHCLVSRSRCHIKTGSPTLALTDADASLKEDPQFFKGIYQKAEALYAQGDFELALMFYHRGNRLRPELDEFRIGIQKAREAIENSIGHPREFKIQVPQILRRQLGGGHPSETPSGSPQKPIKSAVPRKSTAAPGGGGGGGDWGASTSANGPLSASSESKLLGELHDDKLYLEELLSDRDLIDHPDPEVIGLITEGLRYLEARADFW</sequence>
<feature type="non-terminal residue" evidence="11">
    <location>
        <position position="270"/>
    </location>
</feature>
<evidence type="ECO:0000256" key="5">
    <source>
        <dbReference type="ARBA" id="ARBA00023212"/>
    </source>
</evidence>
<evidence type="ECO:0000313" key="11">
    <source>
        <dbReference type="EMBL" id="KAJ3048602.1"/>
    </source>
</evidence>
<keyword evidence="5" id="KW-0206">Cytoskeleton</keyword>
<dbReference type="GO" id="GO:0005930">
    <property type="term" value="C:axoneme"/>
    <property type="evidence" value="ECO:0007669"/>
    <property type="project" value="UniProtKB-SubCell"/>
</dbReference>
<dbReference type="InterPro" id="IPR040111">
    <property type="entry name" value="ODAD4"/>
</dbReference>
<comment type="subcellular location">
    <subcellularLocation>
        <location evidence="1">Cytoplasm</location>
        <location evidence="1">Cytoskeleton</location>
        <location evidence="1">Cilium axoneme</location>
    </subcellularLocation>
</comment>
<dbReference type="PANTHER" id="PTHR23040">
    <property type="match status" value="1"/>
</dbReference>
<keyword evidence="3" id="KW-0677">Repeat</keyword>
<proteinExistence type="predicted"/>
<evidence type="ECO:0000256" key="2">
    <source>
        <dbReference type="ARBA" id="ARBA00022490"/>
    </source>
</evidence>
<dbReference type="SUPFAM" id="SSF48452">
    <property type="entry name" value="TPR-like"/>
    <property type="match status" value="1"/>
</dbReference>
<dbReference type="PANTHER" id="PTHR23040:SF1">
    <property type="entry name" value="OUTER DYNEIN ARM-DOCKING COMPLEX SUBUNIT 4"/>
    <property type="match status" value="1"/>
</dbReference>
<evidence type="ECO:0000256" key="4">
    <source>
        <dbReference type="ARBA" id="ARBA00022803"/>
    </source>
</evidence>
<feature type="region of interest" description="Disordered" evidence="10">
    <location>
        <begin position="1"/>
        <end position="24"/>
    </location>
</feature>
<dbReference type="EMBL" id="JADGJD010000766">
    <property type="protein sequence ID" value="KAJ3048602.1"/>
    <property type="molecule type" value="Genomic_DNA"/>
</dbReference>